<comment type="caution">
    <text evidence="6">The sequence shown here is derived from an EMBL/GenBank/DDBJ whole genome shotgun (WGS) entry which is preliminary data.</text>
</comment>
<accession>A0A9W8B6L3</accession>
<dbReference type="Gene3D" id="3.20.20.370">
    <property type="entry name" value="Glycoside hydrolase/deacetylase"/>
    <property type="match status" value="1"/>
</dbReference>
<dbReference type="AlphaFoldDB" id="A0A9W8B6L3"/>
<dbReference type="GO" id="GO:0009272">
    <property type="term" value="P:fungal-type cell wall biogenesis"/>
    <property type="evidence" value="ECO:0007669"/>
    <property type="project" value="UniProtKB-ARBA"/>
</dbReference>
<dbReference type="SUPFAM" id="SSF88713">
    <property type="entry name" value="Glycoside hydrolase/deacetylase"/>
    <property type="match status" value="1"/>
</dbReference>
<gene>
    <name evidence="6" type="ORF">H4R34_003915</name>
</gene>
<keyword evidence="7" id="KW-1185">Reference proteome</keyword>
<keyword evidence="2" id="KW-0378">Hydrolase</keyword>
<dbReference type="OrthoDB" id="407355at2759"/>
<evidence type="ECO:0000256" key="1">
    <source>
        <dbReference type="ARBA" id="ARBA00022723"/>
    </source>
</evidence>
<dbReference type="Pfam" id="PF01522">
    <property type="entry name" value="Polysacc_deac_1"/>
    <property type="match status" value="1"/>
</dbReference>
<dbReference type="PROSITE" id="PS51677">
    <property type="entry name" value="NODB"/>
    <property type="match status" value="1"/>
</dbReference>
<feature type="domain" description="NodB homology" evidence="5">
    <location>
        <begin position="36"/>
        <end position="227"/>
    </location>
</feature>
<evidence type="ECO:0000259" key="5">
    <source>
        <dbReference type="PROSITE" id="PS51677"/>
    </source>
</evidence>
<evidence type="ECO:0000256" key="4">
    <source>
        <dbReference type="SAM" id="SignalP"/>
    </source>
</evidence>
<evidence type="ECO:0000313" key="7">
    <source>
        <dbReference type="Proteomes" id="UP001151582"/>
    </source>
</evidence>
<evidence type="ECO:0000313" key="6">
    <source>
        <dbReference type="EMBL" id="KAJ1976602.1"/>
    </source>
</evidence>
<reference evidence="6" key="1">
    <citation type="submission" date="2022-07" db="EMBL/GenBank/DDBJ databases">
        <title>Phylogenomic reconstructions and comparative analyses of Kickxellomycotina fungi.</title>
        <authorList>
            <person name="Reynolds N.K."/>
            <person name="Stajich J.E."/>
            <person name="Barry K."/>
            <person name="Grigoriev I.V."/>
            <person name="Crous P."/>
            <person name="Smith M.E."/>
        </authorList>
    </citation>
    <scope>NUCLEOTIDE SEQUENCE</scope>
    <source>
        <strain evidence="6">RSA 567</strain>
    </source>
</reference>
<evidence type="ECO:0000256" key="3">
    <source>
        <dbReference type="SAM" id="MobiDB-lite"/>
    </source>
</evidence>
<name>A0A9W8B6L3_9FUNG</name>
<feature type="region of interest" description="Disordered" evidence="3">
    <location>
        <begin position="235"/>
        <end position="307"/>
    </location>
</feature>
<dbReference type="GO" id="GO:0004099">
    <property type="term" value="F:chitin deacetylase activity"/>
    <property type="evidence" value="ECO:0007669"/>
    <property type="project" value="UniProtKB-ARBA"/>
</dbReference>
<dbReference type="InterPro" id="IPR050248">
    <property type="entry name" value="Polysacc_deacetylase_ArnD"/>
</dbReference>
<dbReference type="PANTHER" id="PTHR10587">
    <property type="entry name" value="GLYCOSYL TRANSFERASE-RELATED"/>
    <property type="match status" value="1"/>
</dbReference>
<dbReference type="PANTHER" id="PTHR10587:SF133">
    <property type="entry name" value="CHITIN DEACETYLASE 1-RELATED"/>
    <property type="match status" value="1"/>
</dbReference>
<feature type="chain" id="PRO_5040789768" description="NodB homology domain-containing protein" evidence="4">
    <location>
        <begin position="27"/>
        <end position="307"/>
    </location>
</feature>
<dbReference type="PROSITE" id="PS51257">
    <property type="entry name" value="PROKAR_LIPOPROTEIN"/>
    <property type="match status" value="1"/>
</dbReference>
<dbReference type="CDD" id="cd10917">
    <property type="entry name" value="CE4_NodB_like_6s_7s"/>
    <property type="match status" value="1"/>
</dbReference>
<dbReference type="GO" id="GO:0005975">
    <property type="term" value="P:carbohydrate metabolic process"/>
    <property type="evidence" value="ECO:0007669"/>
    <property type="project" value="InterPro"/>
</dbReference>
<dbReference type="GO" id="GO:0016020">
    <property type="term" value="C:membrane"/>
    <property type="evidence" value="ECO:0007669"/>
    <property type="project" value="TreeGrafter"/>
</dbReference>
<sequence>MIVARHILHALFYSTLACILGTVVLGGEFDTCNQSGHWALTFDDGPERGKTDQLLDTLAAANVKATFFVLGQLIPGNEDILKRMHSEGHDIGIHTFDHSDLATLSPDQVRNQLQQTSVLIEGATGVKPTLMRPPYGSMNDVARQVCSELGLHIVLWDVDSKDYEYAAGDDNGDTGSQEMLNHFGSLVGSLTSLENGHISLHHDIWGTTSFHGNELIKIVAENGFKFATVNQCMNGISEQPTQPGKGEPLPPKNSTEIGGSVPLPPGGHGFPRYAVGPASGSLRKTDVHANKKPVTGRCRATVPRSVS</sequence>
<feature type="signal peptide" evidence="4">
    <location>
        <begin position="1"/>
        <end position="26"/>
    </location>
</feature>
<organism evidence="6 7">
    <name type="scientific">Dimargaris verticillata</name>
    <dbReference type="NCBI Taxonomy" id="2761393"/>
    <lineage>
        <taxon>Eukaryota</taxon>
        <taxon>Fungi</taxon>
        <taxon>Fungi incertae sedis</taxon>
        <taxon>Zoopagomycota</taxon>
        <taxon>Kickxellomycotina</taxon>
        <taxon>Dimargaritomycetes</taxon>
        <taxon>Dimargaritales</taxon>
        <taxon>Dimargaritaceae</taxon>
        <taxon>Dimargaris</taxon>
    </lineage>
</organism>
<dbReference type="InterPro" id="IPR011330">
    <property type="entry name" value="Glyco_hydro/deAcase_b/a-brl"/>
</dbReference>
<keyword evidence="4" id="KW-0732">Signal</keyword>
<dbReference type="Proteomes" id="UP001151582">
    <property type="component" value="Unassembled WGS sequence"/>
</dbReference>
<proteinExistence type="predicted"/>
<evidence type="ECO:0000256" key="2">
    <source>
        <dbReference type="ARBA" id="ARBA00022801"/>
    </source>
</evidence>
<dbReference type="EMBL" id="JANBQB010000416">
    <property type="protein sequence ID" value="KAJ1976602.1"/>
    <property type="molecule type" value="Genomic_DNA"/>
</dbReference>
<dbReference type="InterPro" id="IPR002509">
    <property type="entry name" value="NODB_dom"/>
</dbReference>
<protein>
    <recommendedName>
        <fullName evidence="5">NodB homology domain-containing protein</fullName>
    </recommendedName>
</protein>
<dbReference type="GO" id="GO:0046872">
    <property type="term" value="F:metal ion binding"/>
    <property type="evidence" value="ECO:0007669"/>
    <property type="project" value="UniProtKB-KW"/>
</dbReference>
<keyword evidence="1" id="KW-0479">Metal-binding</keyword>